<evidence type="ECO:0000256" key="1">
    <source>
        <dbReference type="ARBA" id="ARBA00010790"/>
    </source>
</evidence>
<evidence type="ECO:0000313" key="3">
    <source>
        <dbReference type="EMBL" id="KAF2877677.1"/>
    </source>
</evidence>
<feature type="non-terminal residue" evidence="3">
    <location>
        <position position="1"/>
    </location>
</feature>
<comment type="caution">
    <text evidence="3">The sequence shown here is derived from an EMBL/GenBank/DDBJ whole genome shotgun (WGS) entry which is preliminary data.</text>
</comment>
<evidence type="ECO:0000259" key="2">
    <source>
        <dbReference type="Pfam" id="PF05199"/>
    </source>
</evidence>
<dbReference type="InterPro" id="IPR007867">
    <property type="entry name" value="GMC_OxRtase_C"/>
</dbReference>
<dbReference type="Proteomes" id="UP000481861">
    <property type="component" value="Unassembled WGS sequence"/>
</dbReference>
<dbReference type="OrthoDB" id="269227at2759"/>
<dbReference type="InterPro" id="IPR012132">
    <property type="entry name" value="GMC_OxRdtase"/>
</dbReference>
<dbReference type="GO" id="GO:0050660">
    <property type="term" value="F:flavin adenine dinucleotide binding"/>
    <property type="evidence" value="ECO:0007669"/>
    <property type="project" value="InterPro"/>
</dbReference>
<dbReference type="Pfam" id="PF05199">
    <property type="entry name" value="GMC_oxred_C"/>
    <property type="match status" value="1"/>
</dbReference>
<dbReference type="SUPFAM" id="SSF51905">
    <property type="entry name" value="FAD/NAD(P)-binding domain"/>
    <property type="match status" value="1"/>
</dbReference>
<dbReference type="PANTHER" id="PTHR11552">
    <property type="entry name" value="GLUCOSE-METHANOL-CHOLINE GMC OXIDOREDUCTASE"/>
    <property type="match status" value="1"/>
</dbReference>
<proteinExistence type="inferred from homology"/>
<dbReference type="GO" id="GO:0016614">
    <property type="term" value="F:oxidoreductase activity, acting on CH-OH group of donors"/>
    <property type="evidence" value="ECO:0007669"/>
    <property type="project" value="InterPro"/>
</dbReference>
<dbReference type="InterPro" id="IPR036188">
    <property type="entry name" value="FAD/NAD-bd_sf"/>
</dbReference>
<sequence>ITLATALSHPLSTGTVYIVSSSATAPPAVDHRYLTNAIDLELHARHVRYLESVAAAAPFSTSILKPNGKRNDPRAFFEGSLEKATEFVKLASTTNWHSVGTCAMAPRERGDVVDPSFCVYGVKGLRVIDTSVFPLIPQSNTQSLVYVVAERAS</sequence>
<dbReference type="PANTHER" id="PTHR11552:SF210">
    <property type="entry name" value="GLUCOSE-METHANOL-CHOLINE OXIDOREDUCTASE N-TERMINAL DOMAIN-CONTAINING PROTEIN-RELATED"/>
    <property type="match status" value="1"/>
</dbReference>
<dbReference type="SUPFAM" id="SSF54373">
    <property type="entry name" value="FAD-linked reductases, C-terminal domain"/>
    <property type="match status" value="1"/>
</dbReference>
<protein>
    <submittedName>
        <fullName evidence="3">Glucose-methanol-choline oxidoreductase</fullName>
    </submittedName>
</protein>
<dbReference type="Gene3D" id="3.50.50.60">
    <property type="entry name" value="FAD/NAD(P)-binding domain"/>
    <property type="match status" value="1"/>
</dbReference>
<dbReference type="EMBL" id="JAADJZ010000002">
    <property type="protein sequence ID" value="KAF2877677.1"/>
    <property type="molecule type" value="Genomic_DNA"/>
</dbReference>
<keyword evidence="4" id="KW-1185">Reference proteome</keyword>
<organism evidence="3 4">
    <name type="scientific">Massariosphaeria phaeospora</name>
    <dbReference type="NCBI Taxonomy" id="100035"/>
    <lineage>
        <taxon>Eukaryota</taxon>
        <taxon>Fungi</taxon>
        <taxon>Dikarya</taxon>
        <taxon>Ascomycota</taxon>
        <taxon>Pezizomycotina</taxon>
        <taxon>Dothideomycetes</taxon>
        <taxon>Pleosporomycetidae</taxon>
        <taxon>Pleosporales</taxon>
        <taxon>Pleosporales incertae sedis</taxon>
        <taxon>Massariosphaeria</taxon>
    </lineage>
</organism>
<feature type="non-terminal residue" evidence="3">
    <location>
        <position position="153"/>
    </location>
</feature>
<reference evidence="3 4" key="1">
    <citation type="submission" date="2020-01" db="EMBL/GenBank/DDBJ databases">
        <authorList>
            <consortium name="DOE Joint Genome Institute"/>
            <person name="Haridas S."/>
            <person name="Albert R."/>
            <person name="Binder M."/>
            <person name="Bloem J."/>
            <person name="Labutti K."/>
            <person name="Salamov A."/>
            <person name="Andreopoulos B."/>
            <person name="Baker S.E."/>
            <person name="Barry K."/>
            <person name="Bills G."/>
            <person name="Bluhm B.H."/>
            <person name="Cannon C."/>
            <person name="Castanera R."/>
            <person name="Culley D.E."/>
            <person name="Daum C."/>
            <person name="Ezra D."/>
            <person name="Gonzalez J.B."/>
            <person name="Henrissat B."/>
            <person name="Kuo A."/>
            <person name="Liang C."/>
            <person name="Lipzen A."/>
            <person name="Lutzoni F."/>
            <person name="Magnuson J."/>
            <person name="Mondo S."/>
            <person name="Nolan M."/>
            <person name="Ohm R."/>
            <person name="Pangilinan J."/>
            <person name="Park H.-J.H."/>
            <person name="Ramirez L."/>
            <person name="Alfaro M."/>
            <person name="Sun H."/>
            <person name="Tritt A."/>
            <person name="Yoshinaga Y."/>
            <person name="Zwiers L.-H.L."/>
            <person name="Turgeon B.G."/>
            <person name="Goodwin S.B."/>
            <person name="Spatafora J.W."/>
            <person name="Crous P.W."/>
            <person name="Grigoriev I.V."/>
        </authorList>
    </citation>
    <scope>NUCLEOTIDE SEQUENCE [LARGE SCALE GENOMIC DNA]</scope>
    <source>
        <strain evidence="3 4">CBS 611.86</strain>
    </source>
</reference>
<feature type="domain" description="Glucose-methanol-choline oxidoreductase C-terminal" evidence="2">
    <location>
        <begin position="10"/>
        <end position="149"/>
    </location>
</feature>
<comment type="similarity">
    <text evidence="1">Belongs to the GMC oxidoreductase family.</text>
</comment>
<evidence type="ECO:0000313" key="4">
    <source>
        <dbReference type="Proteomes" id="UP000481861"/>
    </source>
</evidence>
<gene>
    <name evidence="3" type="ORF">BDV95DRAFT_448000</name>
</gene>
<dbReference type="AlphaFoldDB" id="A0A7C8IEK5"/>
<accession>A0A7C8IEK5</accession>
<name>A0A7C8IEK5_9PLEO</name>
<dbReference type="Gene3D" id="3.30.560.10">
    <property type="entry name" value="Glucose Oxidase, domain 3"/>
    <property type="match status" value="1"/>
</dbReference>